<dbReference type="InterPro" id="IPR009003">
    <property type="entry name" value="Peptidase_S1_PA"/>
</dbReference>
<evidence type="ECO:0000313" key="5">
    <source>
        <dbReference type="Proteomes" id="UP000324091"/>
    </source>
</evidence>
<keyword evidence="5" id="KW-1185">Reference proteome</keyword>
<feature type="signal peptide" evidence="2">
    <location>
        <begin position="1"/>
        <end position="23"/>
    </location>
</feature>
<proteinExistence type="predicted"/>
<gene>
    <name evidence="4" type="ORF">D4764_05G0003940</name>
</gene>
<dbReference type="Pfam" id="PF00089">
    <property type="entry name" value="Trypsin"/>
    <property type="match status" value="1"/>
</dbReference>
<name>A0A5C6MY72_9TELE</name>
<keyword evidence="1" id="KW-1015">Disulfide bond</keyword>
<feature type="chain" id="PRO_5023040769" description="Peptidase S1 domain-containing protein" evidence="2">
    <location>
        <begin position="24"/>
        <end position="136"/>
    </location>
</feature>
<dbReference type="GO" id="GO:0006508">
    <property type="term" value="P:proteolysis"/>
    <property type="evidence" value="ECO:0007669"/>
    <property type="project" value="InterPro"/>
</dbReference>
<accession>A0A5C6MY72</accession>
<dbReference type="SUPFAM" id="SSF50494">
    <property type="entry name" value="Trypsin-like serine proteases"/>
    <property type="match status" value="1"/>
</dbReference>
<dbReference type="PANTHER" id="PTHR24271:SF52">
    <property type="entry name" value="GRANZYME K"/>
    <property type="match status" value="1"/>
</dbReference>
<dbReference type="EMBL" id="RHFK02000018">
    <property type="protein sequence ID" value="TWW60304.1"/>
    <property type="molecule type" value="Genomic_DNA"/>
</dbReference>
<dbReference type="AlphaFoldDB" id="A0A5C6MY72"/>
<evidence type="ECO:0000313" key="4">
    <source>
        <dbReference type="EMBL" id="TWW60304.1"/>
    </source>
</evidence>
<dbReference type="GO" id="GO:0004252">
    <property type="term" value="F:serine-type endopeptidase activity"/>
    <property type="evidence" value="ECO:0007669"/>
    <property type="project" value="InterPro"/>
</dbReference>
<feature type="domain" description="Peptidase S1" evidence="3">
    <location>
        <begin position="76"/>
        <end position="124"/>
    </location>
</feature>
<organism evidence="4 5">
    <name type="scientific">Takifugu flavidus</name>
    <name type="common">sansaifugu</name>
    <dbReference type="NCBI Taxonomy" id="433684"/>
    <lineage>
        <taxon>Eukaryota</taxon>
        <taxon>Metazoa</taxon>
        <taxon>Chordata</taxon>
        <taxon>Craniata</taxon>
        <taxon>Vertebrata</taxon>
        <taxon>Euteleostomi</taxon>
        <taxon>Actinopterygii</taxon>
        <taxon>Neopterygii</taxon>
        <taxon>Teleostei</taxon>
        <taxon>Neoteleostei</taxon>
        <taxon>Acanthomorphata</taxon>
        <taxon>Eupercaria</taxon>
        <taxon>Tetraodontiformes</taxon>
        <taxon>Tetradontoidea</taxon>
        <taxon>Tetraodontidae</taxon>
        <taxon>Takifugu</taxon>
    </lineage>
</organism>
<reference evidence="4 5" key="1">
    <citation type="submission" date="2019-04" db="EMBL/GenBank/DDBJ databases">
        <title>Chromosome genome assembly for Takifugu flavidus.</title>
        <authorList>
            <person name="Xiao S."/>
        </authorList>
    </citation>
    <scope>NUCLEOTIDE SEQUENCE [LARGE SCALE GENOMIC DNA]</scope>
    <source>
        <strain evidence="4">HTHZ2018</strain>
        <tissue evidence="4">Muscle</tissue>
    </source>
</reference>
<evidence type="ECO:0000259" key="3">
    <source>
        <dbReference type="Pfam" id="PF00089"/>
    </source>
</evidence>
<dbReference type="InterPro" id="IPR043504">
    <property type="entry name" value="Peptidase_S1_PA_chymotrypsin"/>
</dbReference>
<keyword evidence="2" id="KW-0732">Signal</keyword>
<dbReference type="InterPro" id="IPR001254">
    <property type="entry name" value="Trypsin_dom"/>
</dbReference>
<evidence type="ECO:0000256" key="2">
    <source>
        <dbReference type="SAM" id="SignalP"/>
    </source>
</evidence>
<dbReference type="PANTHER" id="PTHR24271">
    <property type="entry name" value="KALLIKREIN-RELATED"/>
    <property type="match status" value="1"/>
</dbReference>
<comment type="caution">
    <text evidence="4">The sequence shown here is derived from an EMBL/GenBank/DDBJ whole genome shotgun (WGS) entry which is preliminary data.</text>
</comment>
<dbReference type="Proteomes" id="UP000324091">
    <property type="component" value="Chromosome 5"/>
</dbReference>
<dbReference type="Gene3D" id="2.40.10.10">
    <property type="entry name" value="Trypsin-like serine proteases"/>
    <property type="match status" value="2"/>
</dbReference>
<sequence length="136" mass="14444">MFSPEGFVLISCAVLLVVQPGHGSEIIGGKEVKPHSLPYMALLETAAKETENVKCHPLESPKTEPNWNQLSDCWMGADKLVDRKECSKYFSPITEAMICAGSKNVGTYKGDSGGPLLCNKALVGSPPSVVDVAGPP</sequence>
<evidence type="ECO:0000256" key="1">
    <source>
        <dbReference type="ARBA" id="ARBA00023157"/>
    </source>
</evidence>
<protein>
    <recommendedName>
        <fullName evidence="3">Peptidase S1 domain-containing protein</fullName>
    </recommendedName>
</protein>